<dbReference type="AlphaFoldDB" id="A0A8S0PMN0"/>
<reference evidence="2 3" key="1">
    <citation type="submission" date="2019-12" db="EMBL/GenBank/DDBJ databases">
        <authorList>
            <person name="Alioto T."/>
            <person name="Alioto T."/>
            <person name="Gomez Garrido J."/>
        </authorList>
    </citation>
    <scope>NUCLEOTIDE SEQUENCE [LARGE SCALE GENOMIC DNA]</scope>
</reference>
<dbReference type="PANTHER" id="PTHR10378">
    <property type="entry name" value="LIM DOMAIN-BINDING PROTEIN"/>
    <property type="match status" value="1"/>
</dbReference>
<dbReference type="OrthoDB" id="1740422at2759"/>
<dbReference type="Proteomes" id="UP000594638">
    <property type="component" value="Unassembled WGS sequence"/>
</dbReference>
<feature type="compositionally biased region" description="Polar residues" evidence="1">
    <location>
        <begin position="185"/>
        <end position="195"/>
    </location>
</feature>
<comment type="caution">
    <text evidence="2">The sequence shown here is derived from an EMBL/GenBank/DDBJ whole genome shotgun (WGS) entry which is preliminary data.</text>
</comment>
<protein>
    <submittedName>
        <fullName evidence="2">Uncharacterized protein</fullName>
    </submittedName>
</protein>
<sequence>MVVPSSVAGEMEHSSSSSGIYFQTFGQSQVAGNALFSSKFGNSSKLIHGNACSNGDLASGDVSNTVSNSVASSTPSIRASSLVTDANSGLSGGPHLRRNSSFNTESHMRLPASPLSFSSNNISVSGSSVMDGSSIAQQSFNQDPSSQQTQRSQQHHGASSATSLPISRMEHVQLLGDPMAPSSYIHDSSCSSTTASEKRSHAPTKPQSSYANFDSTAEAQATAATAPTVHASNAAGSIAAATTAGAAAAVAVKTAASTTGRTACIYIESPLRWWCMLSAANAVLVSSETTTLCE</sequence>
<feature type="region of interest" description="Disordered" evidence="1">
    <location>
        <begin position="185"/>
        <end position="210"/>
    </location>
</feature>
<organism evidence="2 3">
    <name type="scientific">Olea europaea subsp. europaea</name>
    <dbReference type="NCBI Taxonomy" id="158383"/>
    <lineage>
        <taxon>Eukaryota</taxon>
        <taxon>Viridiplantae</taxon>
        <taxon>Streptophyta</taxon>
        <taxon>Embryophyta</taxon>
        <taxon>Tracheophyta</taxon>
        <taxon>Spermatophyta</taxon>
        <taxon>Magnoliopsida</taxon>
        <taxon>eudicotyledons</taxon>
        <taxon>Gunneridae</taxon>
        <taxon>Pentapetalae</taxon>
        <taxon>asterids</taxon>
        <taxon>lamiids</taxon>
        <taxon>Lamiales</taxon>
        <taxon>Oleaceae</taxon>
        <taxon>Oleeae</taxon>
        <taxon>Olea</taxon>
    </lineage>
</organism>
<proteinExistence type="predicted"/>
<evidence type="ECO:0000313" key="3">
    <source>
        <dbReference type="Proteomes" id="UP000594638"/>
    </source>
</evidence>
<dbReference type="EMBL" id="CACTIH010000067">
    <property type="protein sequence ID" value="CAA2947290.1"/>
    <property type="molecule type" value="Genomic_DNA"/>
</dbReference>
<dbReference type="InterPro" id="IPR029005">
    <property type="entry name" value="LIM-bd/SEUSS"/>
</dbReference>
<feature type="compositionally biased region" description="Polar residues" evidence="1">
    <location>
        <begin position="155"/>
        <end position="165"/>
    </location>
</feature>
<keyword evidence="3" id="KW-1185">Reference proteome</keyword>
<dbReference type="Gramene" id="OE9A081865T1">
    <property type="protein sequence ID" value="OE9A081865C1"/>
    <property type="gene ID" value="OE9A081865"/>
</dbReference>
<feature type="region of interest" description="Disordered" evidence="1">
    <location>
        <begin position="137"/>
        <end position="165"/>
    </location>
</feature>
<accession>A0A8S0PMN0</accession>
<feature type="compositionally biased region" description="Low complexity" evidence="1">
    <location>
        <begin position="142"/>
        <end position="152"/>
    </location>
</feature>
<gene>
    <name evidence="2" type="ORF">OLEA9_A081865</name>
</gene>
<evidence type="ECO:0000313" key="2">
    <source>
        <dbReference type="EMBL" id="CAA2947290.1"/>
    </source>
</evidence>
<name>A0A8S0PMN0_OLEEU</name>
<evidence type="ECO:0000256" key="1">
    <source>
        <dbReference type="SAM" id="MobiDB-lite"/>
    </source>
</evidence>